<evidence type="ECO:0000313" key="4">
    <source>
        <dbReference type="Proteomes" id="UP000005239"/>
    </source>
</evidence>
<accession>A0A2A6BQE5</accession>
<dbReference type="GO" id="GO:0009653">
    <property type="term" value="P:anatomical structure morphogenesis"/>
    <property type="evidence" value="ECO:0000318"/>
    <property type="project" value="GO_Central"/>
</dbReference>
<name>A0A2A6BQE5_PRIPA</name>
<feature type="region of interest" description="Disordered" evidence="1">
    <location>
        <begin position="21"/>
        <end position="94"/>
    </location>
</feature>
<dbReference type="CDD" id="cd01099">
    <property type="entry name" value="PAN_AP_HGF"/>
    <property type="match status" value="1"/>
</dbReference>
<dbReference type="SMART" id="SM00473">
    <property type="entry name" value="PAN_AP"/>
    <property type="match status" value="3"/>
</dbReference>
<dbReference type="InterPro" id="IPR003609">
    <property type="entry name" value="Pan_app"/>
</dbReference>
<feature type="compositionally biased region" description="Basic and acidic residues" evidence="1">
    <location>
        <begin position="72"/>
        <end position="87"/>
    </location>
</feature>
<evidence type="ECO:0000256" key="2">
    <source>
        <dbReference type="SAM" id="SignalP"/>
    </source>
</evidence>
<dbReference type="Pfam" id="PF00024">
    <property type="entry name" value="PAN_1"/>
    <property type="match status" value="3"/>
</dbReference>
<proteinExistence type="predicted"/>
<feature type="compositionally biased region" description="Low complexity" evidence="1">
    <location>
        <begin position="218"/>
        <end position="227"/>
    </location>
</feature>
<reference evidence="4" key="1">
    <citation type="journal article" date="2008" name="Nat. Genet.">
        <title>The Pristionchus pacificus genome provides a unique perspective on nematode lifestyle and parasitism.</title>
        <authorList>
            <person name="Dieterich C."/>
            <person name="Clifton S.W."/>
            <person name="Schuster L.N."/>
            <person name="Chinwalla A."/>
            <person name="Delehaunty K."/>
            <person name="Dinkelacker I."/>
            <person name="Fulton L."/>
            <person name="Fulton R."/>
            <person name="Godfrey J."/>
            <person name="Minx P."/>
            <person name="Mitreva M."/>
            <person name="Roeseler W."/>
            <person name="Tian H."/>
            <person name="Witte H."/>
            <person name="Yang S.P."/>
            <person name="Wilson R.K."/>
            <person name="Sommer R.J."/>
        </authorList>
    </citation>
    <scope>NUCLEOTIDE SEQUENCE [LARGE SCALE GENOMIC DNA]</scope>
    <source>
        <strain evidence="4">PS312</strain>
    </source>
</reference>
<organism evidence="3 4">
    <name type="scientific">Pristionchus pacificus</name>
    <name type="common">Parasitic nematode worm</name>
    <dbReference type="NCBI Taxonomy" id="54126"/>
    <lineage>
        <taxon>Eukaryota</taxon>
        <taxon>Metazoa</taxon>
        <taxon>Ecdysozoa</taxon>
        <taxon>Nematoda</taxon>
        <taxon>Chromadorea</taxon>
        <taxon>Rhabditida</taxon>
        <taxon>Rhabditina</taxon>
        <taxon>Diplogasteromorpha</taxon>
        <taxon>Diplogasteroidea</taxon>
        <taxon>Neodiplogasteridae</taxon>
        <taxon>Pristionchus</taxon>
    </lineage>
</organism>
<feature type="compositionally biased region" description="Low complexity" evidence="1">
    <location>
        <begin position="54"/>
        <end position="64"/>
    </location>
</feature>
<dbReference type="InterPro" id="IPR052774">
    <property type="entry name" value="Celegans_DevNeuronal_Protein"/>
</dbReference>
<evidence type="ECO:0000313" key="3">
    <source>
        <dbReference type="EnsemblMetazoa" id="PPA36832.1"/>
    </source>
</evidence>
<dbReference type="OrthoDB" id="5855977at2759"/>
<feature type="chain" id="PRO_5043523163" evidence="2">
    <location>
        <begin position="20"/>
        <end position="594"/>
    </location>
</feature>
<keyword evidence="2" id="KW-0732">Signal</keyword>
<dbReference type="AlphaFoldDB" id="A0A2A6BQE5"/>
<feature type="signal peptide" evidence="2">
    <location>
        <begin position="1"/>
        <end position="19"/>
    </location>
</feature>
<keyword evidence="4" id="KW-1185">Reference proteome</keyword>
<reference evidence="3" key="2">
    <citation type="submission" date="2022-06" db="UniProtKB">
        <authorList>
            <consortium name="EnsemblMetazoa"/>
        </authorList>
    </citation>
    <scope>IDENTIFICATION</scope>
    <source>
        <strain evidence="3">PS312</strain>
    </source>
</reference>
<dbReference type="Gene3D" id="3.50.4.10">
    <property type="entry name" value="Hepatocyte Growth Factor"/>
    <property type="match status" value="3"/>
</dbReference>
<dbReference type="EnsemblMetazoa" id="PPA36832.1">
    <property type="protein sequence ID" value="PPA36832.1"/>
    <property type="gene ID" value="WBGene00275201"/>
</dbReference>
<dbReference type="PANTHER" id="PTHR47327:SF11">
    <property type="entry name" value="PROTEIN CBG21204"/>
    <property type="match status" value="1"/>
</dbReference>
<evidence type="ECO:0000256" key="1">
    <source>
        <dbReference type="SAM" id="MobiDB-lite"/>
    </source>
</evidence>
<gene>
    <name evidence="3" type="primary">WBGene00275201</name>
</gene>
<dbReference type="PROSITE" id="PS50948">
    <property type="entry name" value="PAN"/>
    <property type="match status" value="3"/>
</dbReference>
<accession>A0A8R1US76</accession>
<dbReference type="SUPFAM" id="SSF57414">
    <property type="entry name" value="Hairpin loop containing domain-like"/>
    <property type="match status" value="3"/>
</dbReference>
<sequence length="594" mass="65818">MRLLTVLPIAIAVLRVVRTQGDHSRDDPLLAKAKKAKGSSSGHFENYRQKPARGGYSSYGASPYGSGGGEYGSRKDDEEDYKEERTKQQNNTPFHVFPARDAKASSPQAKSFVTGVADNSDECFSRYANVIIVNAQPYERRSRTSLSECKQQCMLSQQPVYACASFVYDNVNQVCDLFAHAGDAAPARLLKFQSRDYFEPNFGETCDLDSRLPRPTTTTAAPILARASNTDEREGDGNSPDKLIAPTEAVDDLAPQGTTCAAGKVSRFMRTEGFELYQSDDEIVGGTNEQQCIEQCESNKIGEAPLACRSFDYTQGQCAFSAEAAVPLGNGQLKLNKAAAYYEKLCVEEKLVKGCETVFTRFPQMILVGFAETVTDSPTFESCFERCLNSLETHGFNCTSGMYYFEEQQLNCILNTESRKTQADLFSEENTDIVDYFEISCGERTPTPPARARGVRTLNPSSGRSENLVLAPSTNTEWSACENGRQHRRIDCERGMDERSCGLQSRLCVTDPLPSIAMSAEIRKSPVPIGVNKRVKALEGRRRKEKRREGMIDKITKKGFHCPSGKCCAVFGGCDVGLMENKETRKMEWCRNPC</sequence>
<dbReference type="Proteomes" id="UP000005239">
    <property type="component" value="Unassembled WGS sequence"/>
</dbReference>
<dbReference type="PANTHER" id="PTHR47327">
    <property type="entry name" value="FI18240P1-RELATED"/>
    <property type="match status" value="1"/>
</dbReference>
<feature type="region of interest" description="Disordered" evidence="1">
    <location>
        <begin position="218"/>
        <end position="248"/>
    </location>
</feature>
<protein>
    <submittedName>
        <fullName evidence="3">Uncharacterized protein</fullName>
    </submittedName>
</protein>